<sequence>MHDFDLTSLRLFVAVCDQRNLARAGEQAHLGVSAVSKRMTQLEEQLNVPLLLRHRRGVTPTPAGEILLEHARVMLSGADKVARDMAAYQHGVRGQVRMLASVSSITESLPDDIAAFLQLPGHAHIRVDIEERNSTELLRGIREGEGQLGVCWDATDFGTLQSLPYREDHLGVAVHPAHPLARLKRCRFEQTLDSEHVGLPGSSAVHTMLARAAAIIGKPLHYRAVVSTFDAALRCVRAGLGLAIVPGEIAQSFARDGQIKVIALSDAWAKRRFRICFQDEAYLSPAARLLARHLSAVASQAELQSA</sequence>
<dbReference type="SUPFAM" id="SSF53850">
    <property type="entry name" value="Periplasmic binding protein-like II"/>
    <property type="match status" value="1"/>
</dbReference>
<feature type="domain" description="HTH lysR-type" evidence="5">
    <location>
        <begin position="4"/>
        <end position="61"/>
    </location>
</feature>
<dbReference type="AlphaFoldDB" id="A0A225MGV2"/>
<dbReference type="GO" id="GO:0003677">
    <property type="term" value="F:DNA binding"/>
    <property type="evidence" value="ECO:0007669"/>
    <property type="project" value="UniProtKB-KW"/>
</dbReference>
<evidence type="ECO:0000313" key="6">
    <source>
        <dbReference type="EMBL" id="OWT60112.1"/>
    </source>
</evidence>
<dbReference type="CDD" id="cd08421">
    <property type="entry name" value="PBP2_LTTR_like_1"/>
    <property type="match status" value="1"/>
</dbReference>
<keyword evidence="3" id="KW-0238">DNA-binding</keyword>
<dbReference type="GO" id="GO:0005829">
    <property type="term" value="C:cytosol"/>
    <property type="evidence" value="ECO:0007669"/>
    <property type="project" value="TreeGrafter"/>
</dbReference>
<evidence type="ECO:0000256" key="1">
    <source>
        <dbReference type="ARBA" id="ARBA00009437"/>
    </source>
</evidence>
<dbReference type="InterPro" id="IPR050950">
    <property type="entry name" value="HTH-type_LysR_regulators"/>
</dbReference>
<dbReference type="InterPro" id="IPR000847">
    <property type="entry name" value="LysR_HTH_N"/>
</dbReference>
<evidence type="ECO:0000313" key="7">
    <source>
        <dbReference type="Proteomes" id="UP000214603"/>
    </source>
</evidence>
<dbReference type="FunFam" id="1.10.10.10:FF:000001">
    <property type="entry name" value="LysR family transcriptional regulator"/>
    <property type="match status" value="1"/>
</dbReference>
<comment type="similarity">
    <text evidence="1">Belongs to the LysR transcriptional regulatory family.</text>
</comment>
<dbReference type="Gene3D" id="3.40.190.290">
    <property type="match status" value="1"/>
</dbReference>
<dbReference type="InterPro" id="IPR036388">
    <property type="entry name" value="WH-like_DNA-bd_sf"/>
</dbReference>
<dbReference type="Proteomes" id="UP000214603">
    <property type="component" value="Unassembled WGS sequence"/>
</dbReference>
<protein>
    <submittedName>
        <fullName evidence="6">LysR family transcriptional regulator</fullName>
    </submittedName>
</protein>
<dbReference type="EMBL" id="NJIH01000006">
    <property type="protein sequence ID" value="OWT60112.1"/>
    <property type="molecule type" value="Genomic_DNA"/>
</dbReference>
<gene>
    <name evidence="6" type="ORF">CEY11_10570</name>
</gene>
<proteinExistence type="inferred from homology"/>
<dbReference type="Gene3D" id="1.10.10.10">
    <property type="entry name" value="Winged helix-like DNA-binding domain superfamily/Winged helix DNA-binding domain"/>
    <property type="match status" value="1"/>
</dbReference>
<evidence type="ECO:0000256" key="4">
    <source>
        <dbReference type="ARBA" id="ARBA00023163"/>
    </source>
</evidence>
<dbReference type="InterPro" id="IPR005119">
    <property type="entry name" value="LysR_subst-bd"/>
</dbReference>
<dbReference type="InterPro" id="IPR036390">
    <property type="entry name" value="WH_DNA-bd_sf"/>
</dbReference>
<dbReference type="PANTHER" id="PTHR30419:SF2">
    <property type="entry name" value="LYSR FAMILY TRANSCRIPTIONAL REGULATOR"/>
    <property type="match status" value="1"/>
</dbReference>
<reference evidence="7" key="1">
    <citation type="submission" date="2017-06" db="EMBL/GenBank/DDBJ databases">
        <title>Herbaspirillum phytohormonus sp. nov., isolated from the root nodule of Robinia pseudoacacia in lead-zinc mine.</title>
        <authorList>
            <person name="Fan M."/>
            <person name="Lin Y."/>
        </authorList>
    </citation>
    <scope>NUCLEOTIDE SEQUENCE [LARGE SCALE GENOMIC DNA]</scope>
    <source>
        <strain evidence="7">SC-089</strain>
    </source>
</reference>
<accession>A0A225MGV2</accession>
<dbReference type="Pfam" id="PF00126">
    <property type="entry name" value="HTH_1"/>
    <property type="match status" value="1"/>
</dbReference>
<comment type="caution">
    <text evidence="6">The sequence shown here is derived from an EMBL/GenBank/DDBJ whole genome shotgun (WGS) entry which is preliminary data.</text>
</comment>
<organism evidence="6 7">
    <name type="scientific">Candidimonas nitroreducens</name>
    <dbReference type="NCBI Taxonomy" id="683354"/>
    <lineage>
        <taxon>Bacteria</taxon>
        <taxon>Pseudomonadati</taxon>
        <taxon>Pseudomonadota</taxon>
        <taxon>Betaproteobacteria</taxon>
        <taxon>Burkholderiales</taxon>
        <taxon>Alcaligenaceae</taxon>
        <taxon>Candidimonas</taxon>
    </lineage>
</organism>
<dbReference type="RefSeq" id="WP_088603370.1">
    <property type="nucleotide sequence ID" value="NZ_NJIH01000006.1"/>
</dbReference>
<dbReference type="PROSITE" id="PS50931">
    <property type="entry name" value="HTH_LYSR"/>
    <property type="match status" value="1"/>
</dbReference>
<keyword evidence="7" id="KW-1185">Reference proteome</keyword>
<name>A0A225MGV2_9BURK</name>
<keyword evidence="2" id="KW-0805">Transcription regulation</keyword>
<evidence type="ECO:0000259" key="5">
    <source>
        <dbReference type="PROSITE" id="PS50931"/>
    </source>
</evidence>
<dbReference type="Pfam" id="PF03466">
    <property type="entry name" value="LysR_substrate"/>
    <property type="match status" value="1"/>
</dbReference>
<dbReference type="OrthoDB" id="9785974at2"/>
<keyword evidence="4" id="KW-0804">Transcription</keyword>
<dbReference type="PANTHER" id="PTHR30419">
    <property type="entry name" value="HTH-TYPE TRANSCRIPTIONAL REGULATOR YBHD"/>
    <property type="match status" value="1"/>
</dbReference>
<evidence type="ECO:0000256" key="3">
    <source>
        <dbReference type="ARBA" id="ARBA00023125"/>
    </source>
</evidence>
<dbReference type="GO" id="GO:0003700">
    <property type="term" value="F:DNA-binding transcription factor activity"/>
    <property type="evidence" value="ECO:0007669"/>
    <property type="project" value="InterPro"/>
</dbReference>
<dbReference type="SUPFAM" id="SSF46785">
    <property type="entry name" value="Winged helix' DNA-binding domain"/>
    <property type="match status" value="1"/>
</dbReference>
<evidence type="ECO:0000256" key="2">
    <source>
        <dbReference type="ARBA" id="ARBA00023015"/>
    </source>
</evidence>